<protein>
    <submittedName>
        <fullName evidence="1">Uncharacterized protein</fullName>
    </submittedName>
</protein>
<name>A0A0A7KJW6_9DEIO</name>
<gene>
    <name evidence="1" type="ORF">QR90_06645</name>
</gene>
<sequence length="92" mass="9651">MSRLTIILADLISRAVPGQPAPATRLPSGLRVAVRTLPGGARQLSLTRTGTQKPSVKEAEVCRDCAGWTLASIEAGETRAGLPCLLVTEART</sequence>
<dbReference type="STRING" id="1182571.QR90_06645"/>
<evidence type="ECO:0000313" key="2">
    <source>
        <dbReference type="Proteomes" id="UP000030634"/>
    </source>
</evidence>
<dbReference type="EMBL" id="CP010028">
    <property type="protein sequence ID" value="AIZ44848.1"/>
    <property type="molecule type" value="Genomic_DNA"/>
</dbReference>
<dbReference type="HOGENOM" id="CLU_2408386_0_0_0"/>
<accession>A0A0A7KJW6</accession>
<dbReference type="RefSeq" id="WP_039683239.1">
    <property type="nucleotide sequence ID" value="NZ_CP010028.1"/>
</dbReference>
<evidence type="ECO:0000313" key="1">
    <source>
        <dbReference type="EMBL" id="AIZ44848.1"/>
    </source>
</evidence>
<dbReference type="AlphaFoldDB" id="A0A0A7KJW6"/>
<dbReference type="KEGG" id="dsw:QR90_06645"/>
<proteinExistence type="predicted"/>
<organism evidence="1 2">
    <name type="scientific">Deinococcus radiopugnans</name>
    <dbReference type="NCBI Taxonomy" id="57497"/>
    <lineage>
        <taxon>Bacteria</taxon>
        <taxon>Thermotogati</taxon>
        <taxon>Deinococcota</taxon>
        <taxon>Deinococci</taxon>
        <taxon>Deinococcales</taxon>
        <taxon>Deinococcaceae</taxon>
        <taxon>Deinococcus</taxon>
    </lineage>
</organism>
<reference evidence="2" key="1">
    <citation type="submission" date="2014-11" db="EMBL/GenBank/DDBJ databases">
        <title>Hymenobacter sp. DG25B genome submission.</title>
        <authorList>
            <person name="Jung H.-Y."/>
            <person name="Kim M.K."/>
            <person name="Srinivasan S."/>
            <person name="Lim S."/>
        </authorList>
    </citation>
    <scope>NUCLEOTIDE SEQUENCE [LARGE SCALE GENOMIC DNA]</scope>
    <source>
        <strain evidence="2">DY59</strain>
    </source>
</reference>
<dbReference type="Proteomes" id="UP000030634">
    <property type="component" value="Chromosome"/>
</dbReference>